<keyword evidence="2" id="KW-1185">Reference proteome</keyword>
<protein>
    <recommendedName>
        <fullName evidence="3">Glycine zipper family protein</fullName>
    </recommendedName>
</protein>
<reference evidence="1" key="1">
    <citation type="journal article" date="2019" name="PLoS Negl. Trop. Dis.">
        <title>Revisiting the worldwide diversity of Leptospira species in the environment.</title>
        <authorList>
            <person name="Vincent A.T."/>
            <person name="Schiettekatte O."/>
            <person name="Bourhy P."/>
            <person name="Veyrier F.J."/>
            <person name="Picardeau M."/>
        </authorList>
    </citation>
    <scope>NUCLEOTIDE SEQUENCE [LARGE SCALE GENOMIC DNA]</scope>
    <source>
        <strain evidence="1">201601109</strain>
    </source>
</reference>
<gene>
    <name evidence="1" type="ORF">EHR08_19435</name>
</gene>
<evidence type="ECO:0008006" key="3">
    <source>
        <dbReference type="Google" id="ProtNLM"/>
    </source>
</evidence>
<dbReference type="AlphaFoldDB" id="A0A6H3NPT5"/>
<proteinExistence type="predicted"/>
<comment type="caution">
    <text evidence="1">The sequence shown here is derived from an EMBL/GenBank/DDBJ whole genome shotgun (WGS) entry which is preliminary data.</text>
</comment>
<name>A0A6H3NPT5_9LEPT</name>
<evidence type="ECO:0000313" key="1">
    <source>
        <dbReference type="EMBL" id="TGN10336.1"/>
    </source>
</evidence>
<organism evidence="1 2">
    <name type="scientific">Leptospira bandrabouensis</name>
    <dbReference type="NCBI Taxonomy" id="2484903"/>
    <lineage>
        <taxon>Bacteria</taxon>
        <taxon>Pseudomonadati</taxon>
        <taxon>Spirochaetota</taxon>
        <taxon>Spirochaetia</taxon>
        <taxon>Leptospirales</taxon>
        <taxon>Leptospiraceae</taxon>
        <taxon>Leptospira</taxon>
    </lineage>
</organism>
<dbReference type="EMBL" id="RQHU01000027">
    <property type="protein sequence ID" value="TGN10336.1"/>
    <property type="molecule type" value="Genomic_DNA"/>
</dbReference>
<dbReference type="RefSeq" id="WP_100729096.1">
    <property type="nucleotide sequence ID" value="NZ_RQHU01000027.1"/>
</dbReference>
<dbReference type="Proteomes" id="UP000297649">
    <property type="component" value="Unassembled WGS sequence"/>
</dbReference>
<accession>A0A6H3NPT5</accession>
<sequence>MHEVTLVPIETWAYYSPDLRSKKIIADIGIFAEALIYYETVYIIPGYPDCFTQLLTWFQKQNALGEFLSLLEDGSIKIYDYEFLSTAIEKDGEYSLWNIEGEDQKKSNVFEKRYLYNKEIEKILPQKARYRKKFYEAFRRNIIEVKSDAFGASIKNAEADYHDQEKNNHTIQALVDEIYSFKNLGTPPKINTSIRRITEDKIQIDWSSDMNELSKIAGTEIGLNIGTPLSAYAHSNRFLWSSAATGFDLYLSNPMGKIVGNKLYEASKRNSQLSKLIDSLQTEVDFPDIRNLVNNGILGIYDILKIRKKGKLFRNWLQQETERDRNAIIAYHNEVLKDSNLLKYGRKSLQIFGILAGGALGGALGSEIAGPIGGGIGGISGSAVSFLTDITSKIGNNWKPVIFGNWLKEQIK</sequence>
<evidence type="ECO:0000313" key="2">
    <source>
        <dbReference type="Proteomes" id="UP000297649"/>
    </source>
</evidence>